<proteinExistence type="predicted"/>
<protein>
    <submittedName>
        <fullName evidence="3">Glucosamine-6-phosphate deaminase</fullName>
    </submittedName>
</protein>
<evidence type="ECO:0000313" key="3">
    <source>
        <dbReference type="EMBL" id="KJF39603.1"/>
    </source>
</evidence>
<dbReference type="InterPro" id="IPR006148">
    <property type="entry name" value="Glc/Gal-6P_isomerase"/>
</dbReference>
<dbReference type="EMBL" id="JXXK01000015">
    <property type="protein sequence ID" value="KJF39603.1"/>
    <property type="molecule type" value="Genomic_DNA"/>
</dbReference>
<dbReference type="PANTHER" id="PTHR11280:SF6">
    <property type="entry name" value="GLUCOSAMINE-6-PHOSPHATE ISOMERASE NAGB"/>
    <property type="match status" value="1"/>
</dbReference>
<accession>A0A0D8J1E3</accession>
<dbReference type="SUPFAM" id="SSF100950">
    <property type="entry name" value="NagB/RpiA/CoA transferase-like"/>
    <property type="match status" value="1"/>
</dbReference>
<dbReference type="GO" id="GO:0004342">
    <property type="term" value="F:glucosamine-6-phosphate deaminase activity"/>
    <property type="evidence" value="ECO:0007669"/>
    <property type="project" value="InterPro"/>
</dbReference>
<dbReference type="GeneID" id="42857140"/>
<dbReference type="Pfam" id="PF01182">
    <property type="entry name" value="Glucosamine_iso"/>
    <property type="match status" value="1"/>
</dbReference>
<dbReference type="GO" id="GO:0005737">
    <property type="term" value="C:cytoplasm"/>
    <property type="evidence" value="ECO:0007669"/>
    <property type="project" value="TreeGrafter"/>
</dbReference>
<dbReference type="CDD" id="cd01399">
    <property type="entry name" value="GlcN6P_deaminase"/>
    <property type="match status" value="1"/>
</dbReference>
<dbReference type="RefSeq" id="WP_050005563.1">
    <property type="nucleotide sequence ID" value="NZ_DAWBJP010000008.1"/>
</dbReference>
<dbReference type="GO" id="GO:0006043">
    <property type="term" value="P:glucosamine catabolic process"/>
    <property type="evidence" value="ECO:0007669"/>
    <property type="project" value="TreeGrafter"/>
</dbReference>
<dbReference type="Gene3D" id="3.40.50.1360">
    <property type="match status" value="1"/>
</dbReference>
<dbReference type="Proteomes" id="UP000032483">
    <property type="component" value="Unassembled WGS sequence"/>
</dbReference>
<evidence type="ECO:0000259" key="2">
    <source>
        <dbReference type="Pfam" id="PF01182"/>
    </source>
</evidence>
<dbReference type="GO" id="GO:0042802">
    <property type="term" value="F:identical protein binding"/>
    <property type="evidence" value="ECO:0007669"/>
    <property type="project" value="TreeGrafter"/>
</dbReference>
<keyword evidence="4" id="KW-1185">Reference proteome</keyword>
<dbReference type="PANTHER" id="PTHR11280">
    <property type="entry name" value="GLUCOSAMINE-6-PHOSPHATE ISOMERASE"/>
    <property type="match status" value="1"/>
</dbReference>
<dbReference type="GO" id="GO:0005975">
    <property type="term" value="P:carbohydrate metabolic process"/>
    <property type="evidence" value="ECO:0007669"/>
    <property type="project" value="InterPro"/>
</dbReference>
<name>A0A0D8J1E3_9FIRM</name>
<comment type="caution">
    <text evidence="3">The sequence shown here is derived from an EMBL/GenBank/DDBJ whole genome shotgun (WGS) entry which is preliminary data.</text>
</comment>
<dbReference type="GO" id="GO:0006046">
    <property type="term" value="P:N-acetylglucosamine catabolic process"/>
    <property type="evidence" value="ECO:0007669"/>
    <property type="project" value="TreeGrafter"/>
</dbReference>
<dbReference type="PATRIC" id="fig|1550024.3.peg.2543"/>
<keyword evidence="1" id="KW-0119">Carbohydrate metabolism</keyword>
<dbReference type="GO" id="GO:0019262">
    <property type="term" value="P:N-acetylneuraminate catabolic process"/>
    <property type="evidence" value="ECO:0007669"/>
    <property type="project" value="TreeGrafter"/>
</dbReference>
<dbReference type="InterPro" id="IPR037171">
    <property type="entry name" value="NagB/RpiA_transferase-like"/>
</dbReference>
<feature type="domain" description="Glucosamine/galactosamine-6-phosphate isomerase" evidence="2">
    <location>
        <begin position="23"/>
        <end position="239"/>
    </location>
</feature>
<sequence length="255" mass="27550">MTKTISINQFRVKIYDTRAEMGFCAADEAAAAIRGVLAQKEECNMIFAAAPSQNEMLAALAAQQGIEWNRVNAFHMDEYIGLAPDAPQGFANFLRAAIFTKVPFRSVNCLDGTAASRDPAAECARYSQLLRRFPVDITCMGIGENGHIAFNDPPVADFDDPALVKPVALDEICRNQQVHDGCFATLDDVPTHALTLTVPALMHAAQVFCVVPAATKARAVRDTLLGDIRTACPASILRRHPAATLYLDADSASLL</sequence>
<evidence type="ECO:0000256" key="1">
    <source>
        <dbReference type="ARBA" id="ARBA00023277"/>
    </source>
</evidence>
<evidence type="ECO:0000313" key="4">
    <source>
        <dbReference type="Proteomes" id="UP000032483"/>
    </source>
</evidence>
<gene>
    <name evidence="3" type="ORF">TQ39_11160</name>
</gene>
<dbReference type="InterPro" id="IPR004547">
    <property type="entry name" value="Glucosamine6P_isomerase"/>
</dbReference>
<dbReference type="AlphaFoldDB" id="A0A0D8J1E3"/>
<organism evidence="3 4">
    <name type="scientific">Ruthenibacterium lactatiformans</name>
    <dbReference type="NCBI Taxonomy" id="1550024"/>
    <lineage>
        <taxon>Bacteria</taxon>
        <taxon>Bacillati</taxon>
        <taxon>Bacillota</taxon>
        <taxon>Clostridia</taxon>
        <taxon>Eubacteriales</taxon>
        <taxon>Oscillospiraceae</taxon>
        <taxon>Ruthenibacterium</taxon>
    </lineage>
</organism>
<reference evidence="3" key="1">
    <citation type="submission" date="2015-02" db="EMBL/GenBank/DDBJ databases">
        <title>A novel member of the family Ruminococcaceae isolated from human feces.</title>
        <authorList>
            <person name="Shkoporov A.N."/>
            <person name="Chaplin A.V."/>
            <person name="Motuzova O.V."/>
            <person name="Kafarskaia L.I."/>
            <person name="Khokhlova E.V."/>
            <person name="Efimov B.A."/>
        </authorList>
    </citation>
    <scope>NUCLEOTIDE SEQUENCE [LARGE SCALE GENOMIC DNA]</scope>
    <source>
        <strain evidence="3">585-1</strain>
    </source>
</reference>